<dbReference type="EMBL" id="PEBX01000002">
    <property type="protein sequence ID" value="PTQ57804.1"/>
    <property type="molecule type" value="Genomic_DNA"/>
</dbReference>
<proteinExistence type="predicted"/>
<protein>
    <submittedName>
        <fullName evidence="2">Uncharacterized protein</fullName>
    </submittedName>
</protein>
<accession>A0A2R6Y569</accession>
<feature type="compositionally biased region" description="Basic and acidic residues" evidence="1">
    <location>
        <begin position="19"/>
        <end position="32"/>
    </location>
</feature>
<evidence type="ECO:0000313" key="2">
    <source>
        <dbReference type="EMBL" id="PTQ57804.1"/>
    </source>
</evidence>
<evidence type="ECO:0000256" key="1">
    <source>
        <dbReference type="SAM" id="MobiDB-lite"/>
    </source>
</evidence>
<evidence type="ECO:0000313" key="3">
    <source>
        <dbReference type="Proteomes" id="UP000244338"/>
    </source>
</evidence>
<gene>
    <name evidence="2" type="ORF">BSOLF_0666</name>
</gene>
<organism evidence="2 3">
    <name type="scientific">Candidatus Carbonibacillus altaicus</name>
    <dbReference type="NCBI Taxonomy" id="2163959"/>
    <lineage>
        <taxon>Bacteria</taxon>
        <taxon>Bacillati</taxon>
        <taxon>Bacillota</taxon>
        <taxon>Bacilli</taxon>
        <taxon>Bacillales</taxon>
        <taxon>Candidatus Carbonibacillus</taxon>
    </lineage>
</organism>
<reference evidence="3" key="1">
    <citation type="journal article" date="2018" name="Sci. Rep.">
        <title>Lignite coal burning seam in the remote Altai Mountains harbors a hydrogen-driven thermophilic microbial community.</title>
        <authorList>
            <person name="Kadnikov V.V."/>
            <person name="Mardanov A.V."/>
            <person name="Ivasenko D.A."/>
            <person name="Antsiferov D.V."/>
            <person name="Beletsky A.V."/>
            <person name="Karnachuk O.V."/>
            <person name="Ravin N.V."/>
        </authorList>
    </citation>
    <scope>NUCLEOTIDE SEQUENCE [LARGE SCALE GENOMIC DNA]</scope>
</reference>
<dbReference type="Proteomes" id="UP000244338">
    <property type="component" value="Unassembled WGS sequence"/>
</dbReference>
<feature type="region of interest" description="Disordered" evidence="1">
    <location>
        <begin position="19"/>
        <end position="51"/>
    </location>
</feature>
<feature type="compositionally biased region" description="Basic and acidic residues" evidence="1">
    <location>
        <begin position="40"/>
        <end position="51"/>
    </location>
</feature>
<name>A0A2R6Y569_9BACL</name>
<comment type="caution">
    <text evidence="2">The sequence shown here is derived from an EMBL/GenBank/DDBJ whole genome shotgun (WGS) entry which is preliminary data.</text>
</comment>
<dbReference type="AlphaFoldDB" id="A0A2R6Y569"/>
<sequence>MNAGGIIDALIDQNHEARAVTGESHHKADPRPYKKAVSARKPEGKPEERGE</sequence>